<feature type="region of interest" description="Disordered" evidence="1">
    <location>
        <begin position="63"/>
        <end position="87"/>
    </location>
</feature>
<accession>A0A917N8P3</accession>
<gene>
    <name evidence="2" type="ORF">GCM10009545_46490</name>
    <name evidence="3" type="ORF">GCM10011581_05570</name>
</gene>
<comment type="caution">
    <text evidence="3">The sequence shown here is derived from an EMBL/GenBank/DDBJ whole genome shotgun (WGS) entry which is preliminary data.</text>
</comment>
<organism evidence="3 4">
    <name type="scientific">Saccharopolyspora thermophila</name>
    <dbReference type="NCBI Taxonomy" id="89367"/>
    <lineage>
        <taxon>Bacteria</taxon>
        <taxon>Bacillati</taxon>
        <taxon>Actinomycetota</taxon>
        <taxon>Actinomycetes</taxon>
        <taxon>Pseudonocardiales</taxon>
        <taxon>Pseudonocardiaceae</taxon>
        <taxon>Saccharopolyspora</taxon>
    </lineage>
</organism>
<sequence>MCPHNPENRPDHTDSAGDADSNVVPLRRRPGRADVTVERIETEPMTAEEYRRAVITLAALSMNGYNRKRPRPTTKKPPKTRHITFPR</sequence>
<evidence type="ECO:0000313" key="3">
    <source>
        <dbReference type="EMBL" id="GGI71401.1"/>
    </source>
</evidence>
<name>A0A917N8P3_9PSEU</name>
<reference evidence="3" key="4">
    <citation type="submission" date="2020-09" db="EMBL/GenBank/DDBJ databases">
        <authorList>
            <person name="Sun Q."/>
            <person name="Zhou Y."/>
        </authorList>
    </citation>
    <scope>NUCLEOTIDE SEQUENCE</scope>
    <source>
        <strain evidence="3">CGMCC 4.7206</strain>
    </source>
</reference>
<evidence type="ECO:0000313" key="2">
    <source>
        <dbReference type="EMBL" id="GAA0538532.1"/>
    </source>
</evidence>
<feature type="region of interest" description="Disordered" evidence="1">
    <location>
        <begin position="1"/>
        <end position="28"/>
    </location>
</feature>
<evidence type="ECO:0000256" key="1">
    <source>
        <dbReference type="SAM" id="MobiDB-lite"/>
    </source>
</evidence>
<dbReference type="Proteomes" id="UP001500220">
    <property type="component" value="Unassembled WGS sequence"/>
</dbReference>
<reference evidence="5" key="3">
    <citation type="journal article" date="2019" name="Int. J. Syst. Evol. Microbiol.">
        <title>The Global Catalogue of Microorganisms (GCM) 10K type strain sequencing project: providing services to taxonomists for standard genome sequencing and annotation.</title>
        <authorList>
            <consortium name="The Broad Institute Genomics Platform"/>
            <consortium name="The Broad Institute Genome Sequencing Center for Infectious Disease"/>
            <person name="Wu L."/>
            <person name="Ma J."/>
        </authorList>
    </citation>
    <scope>NUCLEOTIDE SEQUENCE [LARGE SCALE GENOMIC DNA]</scope>
    <source>
        <strain evidence="5">JCM 10664</strain>
    </source>
</reference>
<dbReference type="EMBL" id="BAAAHC010000024">
    <property type="protein sequence ID" value="GAA0538532.1"/>
    <property type="molecule type" value="Genomic_DNA"/>
</dbReference>
<feature type="compositionally biased region" description="Basic and acidic residues" evidence="1">
    <location>
        <begin position="1"/>
        <end position="15"/>
    </location>
</feature>
<reference evidence="3 4" key="2">
    <citation type="journal article" date="2014" name="Int. J. Syst. Evol. Microbiol.">
        <title>Complete genome sequence of Corynebacterium casei LMG S-19264T (=DSM 44701T), isolated from a smear-ripened cheese.</title>
        <authorList>
            <consortium name="US DOE Joint Genome Institute (JGI-PGF)"/>
            <person name="Walter F."/>
            <person name="Albersmeier A."/>
            <person name="Kalinowski J."/>
            <person name="Ruckert C."/>
        </authorList>
    </citation>
    <scope>NUCLEOTIDE SEQUENCE [LARGE SCALE GENOMIC DNA]</scope>
    <source>
        <strain evidence="3 4">CGMCC 4.7206</strain>
    </source>
</reference>
<evidence type="ECO:0000313" key="4">
    <source>
        <dbReference type="Proteomes" id="UP000597989"/>
    </source>
</evidence>
<keyword evidence="5" id="KW-1185">Reference proteome</keyword>
<proteinExistence type="predicted"/>
<dbReference type="EMBL" id="BMMT01000001">
    <property type="protein sequence ID" value="GGI71401.1"/>
    <property type="molecule type" value="Genomic_DNA"/>
</dbReference>
<dbReference type="Proteomes" id="UP000597989">
    <property type="component" value="Unassembled WGS sequence"/>
</dbReference>
<reference evidence="2" key="1">
    <citation type="journal article" date="2014" name="Int. J. Syst. Evol. Microbiol.">
        <title>Complete genome of a new Firmicutes species belonging to the dominant human colonic microbiota ('Ruminococcus bicirculans') reveals two chromosomes and a selective capacity to utilize plant glucans.</title>
        <authorList>
            <consortium name="NISC Comparative Sequencing Program"/>
            <person name="Wegmann U."/>
            <person name="Louis P."/>
            <person name="Goesmann A."/>
            <person name="Henrissat B."/>
            <person name="Duncan S.H."/>
            <person name="Flint H.J."/>
        </authorList>
    </citation>
    <scope>NUCLEOTIDE SEQUENCE</scope>
    <source>
        <strain evidence="2">JCM 10664</strain>
    </source>
</reference>
<evidence type="ECO:0000313" key="5">
    <source>
        <dbReference type="Proteomes" id="UP001500220"/>
    </source>
</evidence>
<feature type="compositionally biased region" description="Basic residues" evidence="1">
    <location>
        <begin position="66"/>
        <end position="87"/>
    </location>
</feature>
<dbReference type="AlphaFoldDB" id="A0A917N8P3"/>
<reference evidence="2" key="5">
    <citation type="submission" date="2023-12" db="EMBL/GenBank/DDBJ databases">
        <authorList>
            <person name="Sun Q."/>
            <person name="Inoue M."/>
        </authorList>
    </citation>
    <scope>NUCLEOTIDE SEQUENCE</scope>
    <source>
        <strain evidence="2">JCM 10664</strain>
    </source>
</reference>
<protein>
    <submittedName>
        <fullName evidence="3">Uncharacterized protein</fullName>
    </submittedName>
</protein>